<dbReference type="InterPro" id="IPR012022">
    <property type="entry name" value="UCP005295"/>
</dbReference>
<comment type="caution">
    <text evidence="2">The sequence shown here is derived from an EMBL/GenBank/DDBJ whole genome shotgun (WGS) entry which is preliminary data.</text>
</comment>
<reference evidence="2 4" key="2">
    <citation type="journal article" date="2017" name="BMC Genomics">
        <title>Genomic analysis of methanogenic archaea reveals a shift towards energy conservation.</title>
        <authorList>
            <person name="Gilmore S.P."/>
            <person name="Henske J.K."/>
            <person name="Sexton J.A."/>
            <person name="Solomon K.V."/>
            <person name="Seppala S."/>
            <person name="Yoo J.I."/>
            <person name="Huyett L.M."/>
            <person name="Pressman A."/>
            <person name="Cogan J.Z."/>
            <person name="Kivenson V."/>
            <person name="Peng X."/>
            <person name="Tan Y."/>
            <person name="Valentine D.L."/>
            <person name="O'Malley M.A."/>
        </authorList>
    </citation>
    <scope>NUCLEOTIDE SEQUENCE [LARGE SCALE GENOMIC DNA]</scope>
    <source>
        <strain evidence="2 4">1R-7</strain>
    </source>
</reference>
<dbReference type="EMBL" id="LMVN01000023">
    <property type="protein sequence ID" value="PAV07077.1"/>
    <property type="molecule type" value="Genomic_DNA"/>
</dbReference>
<dbReference type="AlphaFoldDB" id="A0A2A2HCH6"/>
<organism evidence="2 4">
    <name type="scientific">Methanosphaera cuniculi</name>
    <dbReference type="NCBI Taxonomy" id="1077256"/>
    <lineage>
        <taxon>Archaea</taxon>
        <taxon>Methanobacteriati</taxon>
        <taxon>Methanobacteriota</taxon>
        <taxon>Methanomada group</taxon>
        <taxon>Methanobacteria</taxon>
        <taxon>Methanobacteriales</taxon>
        <taxon>Methanobacteriaceae</taxon>
        <taxon>Methanosphaera</taxon>
    </lineage>
</organism>
<protein>
    <submittedName>
        <fullName evidence="3">Tat-linked quality control protein TatD</fullName>
    </submittedName>
</protein>
<accession>A0A2A2HCH6</accession>
<keyword evidence="4" id="KW-1185">Reference proteome</keyword>
<dbReference type="GO" id="GO:0046872">
    <property type="term" value="F:metal ion binding"/>
    <property type="evidence" value="ECO:0007669"/>
    <property type="project" value="UniProtKB-KW"/>
</dbReference>
<evidence type="ECO:0000256" key="1">
    <source>
        <dbReference type="PIRNR" id="PIRNR005295"/>
    </source>
</evidence>
<dbReference type="Proteomes" id="UP000246004">
    <property type="component" value="Unassembled WGS sequence"/>
</dbReference>
<keyword evidence="1" id="KW-0378">Hydrolase</keyword>
<evidence type="ECO:0000313" key="3">
    <source>
        <dbReference type="EMBL" id="PWL07591.1"/>
    </source>
</evidence>
<comment type="similarity">
    <text evidence="1">Belongs to the metallo-dependent hydrolases superfamily.</text>
</comment>
<evidence type="ECO:0000313" key="2">
    <source>
        <dbReference type="EMBL" id="PAV07077.1"/>
    </source>
</evidence>
<name>A0A2A2HCH6_9EURY</name>
<dbReference type="EMBL" id="LWMS01000047">
    <property type="protein sequence ID" value="PWL07591.1"/>
    <property type="molecule type" value="Genomic_DNA"/>
</dbReference>
<dbReference type="PANTHER" id="PTHR42658:SF1">
    <property type="entry name" value="HYDROLASE TATD"/>
    <property type="match status" value="1"/>
</dbReference>
<dbReference type="SUPFAM" id="SSF51556">
    <property type="entry name" value="Metallo-dependent hydrolases"/>
    <property type="match status" value="1"/>
</dbReference>
<reference evidence="3 5" key="1">
    <citation type="submission" date="2016-04" db="EMBL/GenBank/DDBJ databases">
        <title>Genome sequence of Methanosphaera cuniculi DSM 4103.</title>
        <authorList>
            <person name="Poehlein A."/>
            <person name="Seedorf H."/>
            <person name="Daniel R."/>
        </authorList>
    </citation>
    <scope>NUCLEOTIDE SEQUENCE [LARGE SCALE GENOMIC DNA]</scope>
    <source>
        <strain evidence="3 5">DSM 4103</strain>
    </source>
</reference>
<evidence type="ECO:0000313" key="4">
    <source>
        <dbReference type="Proteomes" id="UP000217528"/>
    </source>
</evidence>
<dbReference type="OrthoDB" id="359310at2157"/>
<sequence>MIFDAHMHADTRPIENFMEMNMAGVEAILTCAYDPLRMKKSNVTLEHFDRIVYDEPKRIEKHNIKVYAAVGVHPRAIPDDYENVIEKLPKYMNEEHVIAVGEIGLDEITPKQEEVFIKQLQYADENNYNVIIHTPRKNKAKVTQRTITLLDENINPQNVQLDHVDNSIIDMLIDKDYTLGITVQPLKMSPTETVEMLDKYGFDKFVLDTDISYAPSNHMALAEVKHKLIQDGYKKSDIKKVMSNNVMKFHNL</sequence>
<proteinExistence type="inferred from homology"/>
<dbReference type="RefSeq" id="WP_095609000.1">
    <property type="nucleotide sequence ID" value="NZ_LMVN01000023.1"/>
</dbReference>
<dbReference type="InterPro" id="IPR001130">
    <property type="entry name" value="TatD-like"/>
</dbReference>
<gene>
    <name evidence="3" type="primary">tatD_2</name>
    <name evidence="2" type="ORF">ASJ82_02275</name>
    <name evidence="3" type="ORF">MSCUN_15680</name>
</gene>
<dbReference type="Pfam" id="PF01026">
    <property type="entry name" value="TatD_DNase"/>
    <property type="match status" value="1"/>
</dbReference>
<dbReference type="Proteomes" id="UP000217528">
    <property type="component" value="Unassembled WGS sequence"/>
</dbReference>
<dbReference type="GO" id="GO:0016788">
    <property type="term" value="F:hydrolase activity, acting on ester bonds"/>
    <property type="evidence" value="ECO:0007669"/>
    <property type="project" value="UniProtKB-UniRule"/>
</dbReference>
<evidence type="ECO:0000313" key="5">
    <source>
        <dbReference type="Proteomes" id="UP000246004"/>
    </source>
</evidence>
<dbReference type="PANTHER" id="PTHR42658">
    <property type="entry name" value="HYDROLASE TATD"/>
    <property type="match status" value="1"/>
</dbReference>
<dbReference type="InterPro" id="IPR032466">
    <property type="entry name" value="Metal_Hydrolase"/>
</dbReference>
<dbReference type="Gene3D" id="3.20.20.140">
    <property type="entry name" value="Metal-dependent hydrolases"/>
    <property type="match status" value="1"/>
</dbReference>
<keyword evidence="1" id="KW-0479">Metal-binding</keyword>
<dbReference type="PIRSF" id="PIRSF005295">
    <property type="entry name" value="UCP005295_TatD"/>
    <property type="match status" value="1"/>
</dbReference>